<accession>A0A9J6HBU8</accession>
<dbReference type="SUPFAM" id="SSF54695">
    <property type="entry name" value="POZ domain"/>
    <property type="match status" value="1"/>
</dbReference>
<dbReference type="PANTHER" id="PTHR24413">
    <property type="entry name" value="SPECKLE-TYPE POZ PROTEIN"/>
    <property type="match status" value="1"/>
</dbReference>
<dbReference type="InterPro" id="IPR011333">
    <property type="entry name" value="SKP1/BTB/POZ_sf"/>
</dbReference>
<dbReference type="Gene3D" id="2.60.210.10">
    <property type="entry name" value="Apoptosis, Tumor Necrosis Factor Receptor Associated Protein 2, Chain A"/>
    <property type="match status" value="1"/>
</dbReference>
<dbReference type="InterPro" id="IPR000210">
    <property type="entry name" value="BTB/POZ_dom"/>
</dbReference>
<sequence length="343" mass="38582">MDVVKISCTWTIQDFSERLEEPGKSLRSSQFSSGPHYKDQWRLELFPRGRTTDYKDYVSIFVLLDSCDEEKIDAGVDFNIVEANGNKRCLATTKCHSFASGTQWGHHKFLTRLQHLYDANVLPNDKLTINCELSVIQGSASKPRITVSDCHVLENLNQLFECPKFSDVTVDVGGKEIPAHKGILVARSPVFAAMFEHDMSEKAQSRVVITDLEYEAVREAVRFIYTGRAPKIDEMAEDLLIVAEKYDLDDLKMMSEEALCCKMSVENAADLLTFADIHNADQLKAHVINFITANPTTILKTAGWKKMVKQQPHLIDEAFRALVEKRTGHHASSGKRLKLSGSS</sequence>
<dbReference type="InterPro" id="IPR002083">
    <property type="entry name" value="MATH/TRAF_dom"/>
</dbReference>
<reference evidence="3 4" key="1">
    <citation type="journal article" date="2020" name="Cell">
        <title>Large-Scale Comparative Analyses of Tick Genomes Elucidate Their Genetic Diversity and Vector Capacities.</title>
        <authorList>
            <consortium name="Tick Genome and Microbiome Consortium (TIGMIC)"/>
            <person name="Jia N."/>
            <person name="Wang J."/>
            <person name="Shi W."/>
            <person name="Du L."/>
            <person name="Sun Y."/>
            <person name="Zhan W."/>
            <person name="Jiang J.F."/>
            <person name="Wang Q."/>
            <person name="Zhang B."/>
            <person name="Ji P."/>
            <person name="Bell-Sakyi L."/>
            <person name="Cui X.M."/>
            <person name="Yuan T.T."/>
            <person name="Jiang B.G."/>
            <person name="Yang W.F."/>
            <person name="Lam T.T."/>
            <person name="Chang Q.C."/>
            <person name="Ding S.J."/>
            <person name="Wang X.J."/>
            <person name="Zhu J.G."/>
            <person name="Ruan X.D."/>
            <person name="Zhao L."/>
            <person name="Wei J.T."/>
            <person name="Ye R.Z."/>
            <person name="Que T.C."/>
            <person name="Du C.H."/>
            <person name="Zhou Y.H."/>
            <person name="Cheng J.X."/>
            <person name="Dai P.F."/>
            <person name="Guo W.B."/>
            <person name="Han X.H."/>
            <person name="Huang E.J."/>
            <person name="Li L.F."/>
            <person name="Wei W."/>
            <person name="Gao Y.C."/>
            <person name="Liu J.Z."/>
            <person name="Shao H.Z."/>
            <person name="Wang X."/>
            <person name="Wang C.C."/>
            <person name="Yang T.C."/>
            <person name="Huo Q.B."/>
            <person name="Li W."/>
            <person name="Chen H.Y."/>
            <person name="Chen S.E."/>
            <person name="Zhou L.G."/>
            <person name="Ni X.B."/>
            <person name="Tian J.H."/>
            <person name="Sheng Y."/>
            <person name="Liu T."/>
            <person name="Pan Y.S."/>
            <person name="Xia L.Y."/>
            <person name="Li J."/>
            <person name="Zhao F."/>
            <person name="Cao W.C."/>
        </authorList>
    </citation>
    <scope>NUCLEOTIDE SEQUENCE [LARGE SCALE GENOMIC DNA]</scope>
    <source>
        <strain evidence="3">HaeL-2018</strain>
    </source>
</reference>
<dbReference type="Gene3D" id="6.10.250.3030">
    <property type="match status" value="1"/>
</dbReference>
<dbReference type="PROSITE" id="PS50144">
    <property type="entry name" value="MATH"/>
    <property type="match status" value="1"/>
</dbReference>
<dbReference type="Gene3D" id="3.30.710.10">
    <property type="entry name" value="Potassium Channel Kv1.1, Chain A"/>
    <property type="match status" value="1"/>
</dbReference>
<dbReference type="FunFam" id="3.30.710.10:FF:000159">
    <property type="entry name" value="Speckle-type POZ protein B"/>
    <property type="match status" value="1"/>
</dbReference>
<proteinExistence type="predicted"/>
<evidence type="ECO:0000313" key="3">
    <source>
        <dbReference type="EMBL" id="KAH9384368.1"/>
    </source>
</evidence>
<dbReference type="InterPro" id="IPR008974">
    <property type="entry name" value="TRAF-like"/>
</dbReference>
<evidence type="ECO:0000313" key="4">
    <source>
        <dbReference type="Proteomes" id="UP000821853"/>
    </source>
</evidence>
<dbReference type="VEuPathDB" id="VectorBase:HLOH_052397"/>
<comment type="caution">
    <text evidence="3">The sequence shown here is derived from an EMBL/GenBank/DDBJ whole genome shotgun (WGS) entry which is preliminary data.</text>
</comment>
<dbReference type="Proteomes" id="UP000821853">
    <property type="component" value="Unassembled WGS sequence"/>
</dbReference>
<dbReference type="GO" id="GO:0030163">
    <property type="term" value="P:protein catabolic process"/>
    <property type="evidence" value="ECO:0007669"/>
    <property type="project" value="UniProtKB-ARBA"/>
</dbReference>
<keyword evidence="4" id="KW-1185">Reference proteome</keyword>
<dbReference type="Pfam" id="PF00651">
    <property type="entry name" value="BTB"/>
    <property type="match status" value="1"/>
</dbReference>
<dbReference type="SUPFAM" id="SSF49599">
    <property type="entry name" value="TRAF domain-like"/>
    <property type="match status" value="1"/>
</dbReference>
<dbReference type="EMBL" id="JABSTR010002228">
    <property type="protein sequence ID" value="KAH9384368.1"/>
    <property type="molecule type" value="Genomic_DNA"/>
</dbReference>
<dbReference type="SMART" id="SM00225">
    <property type="entry name" value="BTB"/>
    <property type="match status" value="1"/>
</dbReference>
<dbReference type="PROSITE" id="PS50097">
    <property type="entry name" value="BTB"/>
    <property type="match status" value="1"/>
</dbReference>
<name>A0A9J6HBU8_HAELO</name>
<dbReference type="OrthoDB" id="6408997at2759"/>
<evidence type="ECO:0000259" key="2">
    <source>
        <dbReference type="PROSITE" id="PS50144"/>
    </source>
</evidence>
<evidence type="ECO:0000259" key="1">
    <source>
        <dbReference type="PROSITE" id="PS50097"/>
    </source>
</evidence>
<feature type="domain" description="MATH" evidence="2">
    <location>
        <begin position="5"/>
        <end position="133"/>
    </location>
</feature>
<protein>
    <recommendedName>
        <fullName evidence="5">Speckle-type POZ protein</fullName>
    </recommendedName>
</protein>
<dbReference type="AlphaFoldDB" id="A0A9J6HBU8"/>
<evidence type="ECO:0008006" key="5">
    <source>
        <dbReference type="Google" id="ProtNLM"/>
    </source>
</evidence>
<dbReference type="Gene3D" id="6.20.250.50">
    <property type="match status" value="1"/>
</dbReference>
<feature type="domain" description="BTB" evidence="1">
    <location>
        <begin position="166"/>
        <end position="233"/>
    </location>
</feature>
<gene>
    <name evidence="3" type="ORF">HPB48_026375</name>
</gene>
<organism evidence="3 4">
    <name type="scientific">Haemaphysalis longicornis</name>
    <name type="common">Bush tick</name>
    <dbReference type="NCBI Taxonomy" id="44386"/>
    <lineage>
        <taxon>Eukaryota</taxon>
        <taxon>Metazoa</taxon>
        <taxon>Ecdysozoa</taxon>
        <taxon>Arthropoda</taxon>
        <taxon>Chelicerata</taxon>
        <taxon>Arachnida</taxon>
        <taxon>Acari</taxon>
        <taxon>Parasitiformes</taxon>
        <taxon>Ixodida</taxon>
        <taxon>Ixodoidea</taxon>
        <taxon>Ixodidae</taxon>
        <taxon>Haemaphysalinae</taxon>
        <taxon>Haemaphysalis</taxon>
    </lineage>
</organism>
<dbReference type="Pfam" id="PF22486">
    <property type="entry name" value="MATH_2"/>
    <property type="match status" value="1"/>
</dbReference>